<evidence type="ECO:0000256" key="1">
    <source>
        <dbReference type="SAM" id="MobiDB-lite"/>
    </source>
</evidence>
<keyword evidence="3" id="KW-1185">Reference proteome</keyword>
<evidence type="ECO:0000313" key="2">
    <source>
        <dbReference type="EMBL" id="PWN19982.1"/>
    </source>
</evidence>
<feature type="compositionally biased region" description="Basic and acidic residues" evidence="1">
    <location>
        <begin position="121"/>
        <end position="133"/>
    </location>
</feature>
<dbReference type="AlphaFoldDB" id="A0A316U3V7"/>
<evidence type="ECO:0000313" key="3">
    <source>
        <dbReference type="Proteomes" id="UP000245942"/>
    </source>
</evidence>
<feature type="compositionally biased region" description="Low complexity" evidence="1">
    <location>
        <begin position="20"/>
        <end position="32"/>
    </location>
</feature>
<dbReference type="OrthoDB" id="3359339at2759"/>
<feature type="compositionally biased region" description="Polar residues" evidence="1">
    <location>
        <begin position="33"/>
        <end position="47"/>
    </location>
</feature>
<reference evidence="2 3" key="1">
    <citation type="journal article" date="2018" name="Mol. Biol. Evol.">
        <title>Broad Genomic Sampling Reveals a Smut Pathogenic Ancestry of the Fungal Clade Ustilaginomycotina.</title>
        <authorList>
            <person name="Kijpornyongpan T."/>
            <person name="Mondo S.J."/>
            <person name="Barry K."/>
            <person name="Sandor L."/>
            <person name="Lee J."/>
            <person name="Lipzen A."/>
            <person name="Pangilinan J."/>
            <person name="LaButti K."/>
            <person name="Hainaut M."/>
            <person name="Henrissat B."/>
            <person name="Grigoriev I.V."/>
            <person name="Spatafora J.W."/>
            <person name="Aime M.C."/>
        </authorList>
    </citation>
    <scope>NUCLEOTIDE SEQUENCE [LARGE SCALE GENOMIC DNA]</scope>
    <source>
        <strain evidence="2 3">MCA 4718</strain>
    </source>
</reference>
<protein>
    <submittedName>
        <fullName evidence="2">Uncharacterized protein</fullName>
    </submittedName>
</protein>
<name>A0A316U3V7_9BASI</name>
<dbReference type="EMBL" id="KZ819329">
    <property type="protein sequence ID" value="PWN19982.1"/>
    <property type="molecule type" value="Genomic_DNA"/>
</dbReference>
<sequence>MSEAYAGKSNEQIINEQAASLDSKSSSSTSDSFQPRTTVTSEESGVNESGLGEFPGAEVHVGRTGATGGGTSAQNIPPEEGGQDSTGGESSARFEGLGGPEDKKAQTLADAPGSYDANPRGIDETFDRSKKEPVPMTEGQQLEPDQEETARLNP</sequence>
<feature type="region of interest" description="Disordered" evidence="1">
    <location>
        <begin position="1"/>
        <end position="154"/>
    </location>
</feature>
<dbReference type="Proteomes" id="UP000245942">
    <property type="component" value="Unassembled WGS sequence"/>
</dbReference>
<proteinExistence type="predicted"/>
<feature type="compositionally biased region" description="Polar residues" evidence="1">
    <location>
        <begin position="9"/>
        <end position="18"/>
    </location>
</feature>
<gene>
    <name evidence="2" type="ORF">BCV69DRAFT_283507</name>
</gene>
<organism evidence="2 3">
    <name type="scientific">Pseudomicrostroma glucosiphilum</name>
    <dbReference type="NCBI Taxonomy" id="1684307"/>
    <lineage>
        <taxon>Eukaryota</taxon>
        <taxon>Fungi</taxon>
        <taxon>Dikarya</taxon>
        <taxon>Basidiomycota</taxon>
        <taxon>Ustilaginomycotina</taxon>
        <taxon>Exobasidiomycetes</taxon>
        <taxon>Microstromatales</taxon>
        <taxon>Microstromatales incertae sedis</taxon>
        <taxon>Pseudomicrostroma</taxon>
    </lineage>
</organism>
<dbReference type="RefSeq" id="XP_025347142.1">
    <property type="nucleotide sequence ID" value="XM_025492734.1"/>
</dbReference>
<dbReference type="GeneID" id="37014468"/>
<accession>A0A316U3V7</accession>